<name>A0A645CX64_9ZZZZ</name>
<comment type="caution">
    <text evidence="1">The sequence shown here is derived from an EMBL/GenBank/DDBJ whole genome shotgun (WGS) entry which is preliminary data.</text>
</comment>
<accession>A0A645CX64</accession>
<sequence length="268" mass="31768">MLQFVVPAYIKVNIQIKFIDLENDFQMREIVTQNILYIERIDKDYRKIVFCTPYVLDKLEHFEAIWKTRSSLNTIISELNFNPQSGKYYPFFIRISSKAIARTIFFSGRDSRWNYIQLTGVNYLNQSYSVFELPIGRDYLPQIQSVFKQFLTLKVSNSYNGDYPDIIMINPIDIIWIESTKRSKTLHLSKPFIKYNKPCFELYWKTTLSTNEILTQFDFIIQINKNTLVSLYHIKNHESFIDSMSIELILRDKSILTLPLSVSYKPNI</sequence>
<organism evidence="1">
    <name type="scientific">bioreactor metagenome</name>
    <dbReference type="NCBI Taxonomy" id="1076179"/>
    <lineage>
        <taxon>unclassified sequences</taxon>
        <taxon>metagenomes</taxon>
        <taxon>ecological metagenomes</taxon>
    </lineage>
</organism>
<dbReference type="EMBL" id="VSSQ01030846">
    <property type="protein sequence ID" value="MPM81524.1"/>
    <property type="molecule type" value="Genomic_DNA"/>
</dbReference>
<protein>
    <submittedName>
        <fullName evidence="1">Uncharacterized protein</fullName>
    </submittedName>
</protein>
<reference evidence="1" key="1">
    <citation type="submission" date="2019-08" db="EMBL/GenBank/DDBJ databases">
        <authorList>
            <person name="Kucharzyk K."/>
            <person name="Murdoch R.W."/>
            <person name="Higgins S."/>
            <person name="Loffler F."/>
        </authorList>
    </citation>
    <scope>NUCLEOTIDE SEQUENCE</scope>
</reference>
<dbReference type="AlphaFoldDB" id="A0A645CX64"/>
<evidence type="ECO:0000313" key="1">
    <source>
        <dbReference type="EMBL" id="MPM81524.1"/>
    </source>
</evidence>
<proteinExistence type="predicted"/>
<gene>
    <name evidence="1" type="ORF">SDC9_128577</name>
</gene>